<dbReference type="UniPathway" id="UPA00199"/>
<gene>
    <name evidence="7" type="ORF">FH972_009708</name>
</gene>
<dbReference type="EMBL" id="CM017324">
    <property type="protein sequence ID" value="KAE8037085.1"/>
    <property type="molecule type" value="Genomic_DNA"/>
</dbReference>
<dbReference type="PANTHER" id="PTHR48140">
    <property type="entry name" value="FATTY ACID DESATURASE 4, CHLOROPLASTIC-RELATED"/>
    <property type="match status" value="1"/>
</dbReference>
<keyword evidence="3" id="KW-0812">Transmembrane</keyword>
<evidence type="ECO:0000313" key="7">
    <source>
        <dbReference type="EMBL" id="KAE8037085.1"/>
    </source>
</evidence>
<proteinExistence type="inferred from homology"/>
<organism evidence="7 8">
    <name type="scientific">Carpinus fangiana</name>
    <dbReference type="NCBI Taxonomy" id="176857"/>
    <lineage>
        <taxon>Eukaryota</taxon>
        <taxon>Viridiplantae</taxon>
        <taxon>Streptophyta</taxon>
        <taxon>Embryophyta</taxon>
        <taxon>Tracheophyta</taxon>
        <taxon>Spermatophyta</taxon>
        <taxon>Magnoliopsida</taxon>
        <taxon>eudicotyledons</taxon>
        <taxon>Gunneridae</taxon>
        <taxon>Pentapetalae</taxon>
        <taxon>rosids</taxon>
        <taxon>fabids</taxon>
        <taxon>Fagales</taxon>
        <taxon>Betulaceae</taxon>
        <taxon>Carpinus</taxon>
    </lineage>
</organism>
<dbReference type="AlphaFoldDB" id="A0A660KP91"/>
<evidence type="ECO:0000256" key="3">
    <source>
        <dbReference type="ARBA" id="ARBA00022692"/>
    </source>
</evidence>
<evidence type="ECO:0000256" key="2">
    <source>
        <dbReference type="ARBA" id="ARBA00007620"/>
    </source>
</evidence>
<keyword evidence="4" id="KW-1133">Transmembrane helix</keyword>
<dbReference type="Pfam" id="PF10520">
    <property type="entry name" value="Lipid_desat"/>
    <property type="match status" value="1"/>
</dbReference>
<sequence length="246" mass="27208">MFTTATNRPNLGLNDPTLTSTWSHRAWVASGCSTVLVSLAKAIMGAAEAHMWLEPILAGLLGYILADLATGFYHWGIDNYGSASTPIFGTQIEAFQGHHKWPSSITRRQFANNLHIPARAVTITVLPIHLACNDPTVHGFVAVWSGCILFSQQFHAWAHTPKSRLPPLVVALQDAGLAVSRAQHAAHHRPPYDNNYCKVSGVWNNFLEKQRAFEALEKMLFIKLGVRPRSWIALATNGPKRLKNPF</sequence>
<evidence type="ECO:0000256" key="1">
    <source>
        <dbReference type="ARBA" id="ARBA00004141"/>
    </source>
</evidence>
<evidence type="ECO:0000313" key="8">
    <source>
        <dbReference type="Proteomes" id="UP000327013"/>
    </source>
</evidence>
<comment type="subcellular location">
    <subcellularLocation>
        <location evidence="1">Membrane</location>
        <topology evidence="1">Multi-pass membrane protein</topology>
    </subcellularLocation>
</comment>
<comment type="similarity">
    <text evidence="2">Belongs to the fatty acid desaturase CarF family.</text>
</comment>
<accession>A0A660KP91</accession>
<dbReference type="InterPro" id="IPR052864">
    <property type="entry name" value="Chloroplast_FAD_CarF"/>
</dbReference>
<protein>
    <recommendedName>
        <fullName evidence="6">Lipid desaturase domain-containing protein</fullName>
    </recommendedName>
</protein>
<dbReference type="OrthoDB" id="5103at2759"/>
<evidence type="ECO:0000256" key="5">
    <source>
        <dbReference type="ARBA" id="ARBA00023136"/>
    </source>
</evidence>
<name>A0A660KP91_9ROSI</name>
<evidence type="ECO:0000259" key="6">
    <source>
        <dbReference type="Pfam" id="PF10520"/>
    </source>
</evidence>
<dbReference type="InterPro" id="IPR019547">
    <property type="entry name" value="Lipid_desat"/>
</dbReference>
<reference evidence="7 8" key="1">
    <citation type="submission" date="2019-06" db="EMBL/GenBank/DDBJ databases">
        <title>A chromosomal-level reference genome of Carpinus fangiana (Coryloideae, Betulaceae).</title>
        <authorList>
            <person name="Yang X."/>
            <person name="Wang Z."/>
            <person name="Zhang L."/>
            <person name="Hao G."/>
            <person name="Liu J."/>
            <person name="Yang Y."/>
        </authorList>
    </citation>
    <scope>NUCLEOTIDE SEQUENCE [LARGE SCALE GENOMIC DNA]</scope>
    <source>
        <strain evidence="7">Cfa_2016G</strain>
        <tissue evidence="7">Leaf</tissue>
    </source>
</reference>
<keyword evidence="8" id="KW-1185">Reference proteome</keyword>
<dbReference type="PANTHER" id="PTHR48140:SF1">
    <property type="entry name" value="FATTY ACID DESATURASE 4, CHLOROPLASTIC-RELATED"/>
    <property type="match status" value="1"/>
</dbReference>
<keyword evidence="5" id="KW-0472">Membrane</keyword>
<dbReference type="GO" id="GO:0006631">
    <property type="term" value="P:fatty acid metabolic process"/>
    <property type="evidence" value="ECO:0007669"/>
    <property type="project" value="UniProtKB-UniPathway"/>
</dbReference>
<feature type="domain" description="Lipid desaturase" evidence="6">
    <location>
        <begin position="63"/>
        <end position="231"/>
    </location>
</feature>
<dbReference type="GO" id="GO:0016020">
    <property type="term" value="C:membrane"/>
    <property type="evidence" value="ECO:0007669"/>
    <property type="project" value="UniProtKB-SubCell"/>
</dbReference>
<dbReference type="Proteomes" id="UP000327013">
    <property type="component" value="Chromosome 4"/>
</dbReference>
<evidence type="ECO:0000256" key="4">
    <source>
        <dbReference type="ARBA" id="ARBA00022989"/>
    </source>
</evidence>